<evidence type="ECO:0000259" key="2">
    <source>
        <dbReference type="PROSITE" id="PS51481"/>
    </source>
</evidence>
<proteinExistence type="predicted"/>
<feature type="region of interest" description="Disordered" evidence="1">
    <location>
        <begin position="211"/>
        <end position="236"/>
    </location>
</feature>
<feature type="domain" description="DhaK" evidence="2">
    <location>
        <begin position="11"/>
        <end position="236"/>
    </location>
</feature>
<evidence type="ECO:0000313" key="4">
    <source>
        <dbReference type="Proteomes" id="UP000295604"/>
    </source>
</evidence>
<dbReference type="InterPro" id="IPR004006">
    <property type="entry name" value="DhaK_dom"/>
</dbReference>
<dbReference type="SUPFAM" id="SSF82549">
    <property type="entry name" value="DAK1/DegV-like"/>
    <property type="match status" value="2"/>
</dbReference>
<accession>A0A4R8T578</accession>
<protein>
    <submittedName>
        <fullName evidence="3">Dihydroxyacetone kinase</fullName>
    </submittedName>
</protein>
<keyword evidence="3" id="KW-0418">Kinase</keyword>
<dbReference type="GO" id="GO:0004371">
    <property type="term" value="F:glycerone kinase activity"/>
    <property type="evidence" value="ECO:0007669"/>
    <property type="project" value="InterPro"/>
</dbReference>
<dbReference type="GO" id="GO:0019563">
    <property type="term" value="P:glycerol catabolic process"/>
    <property type="evidence" value="ECO:0007669"/>
    <property type="project" value="TreeGrafter"/>
</dbReference>
<gene>
    <name evidence="3" type="primary">DAK-1</name>
    <name evidence="3" type="ORF">C8034_v005957</name>
</gene>
<dbReference type="InterPro" id="IPR050861">
    <property type="entry name" value="Dihydroxyacetone_Kinase"/>
</dbReference>
<organism evidence="3 4">
    <name type="scientific">Colletotrichum sidae</name>
    <dbReference type="NCBI Taxonomy" id="1347389"/>
    <lineage>
        <taxon>Eukaryota</taxon>
        <taxon>Fungi</taxon>
        <taxon>Dikarya</taxon>
        <taxon>Ascomycota</taxon>
        <taxon>Pezizomycotina</taxon>
        <taxon>Sordariomycetes</taxon>
        <taxon>Hypocreomycetidae</taxon>
        <taxon>Glomerellales</taxon>
        <taxon>Glomerellaceae</taxon>
        <taxon>Colletotrichum</taxon>
        <taxon>Colletotrichum orbiculare species complex</taxon>
    </lineage>
</organism>
<feature type="compositionally biased region" description="Low complexity" evidence="1">
    <location>
        <begin position="213"/>
        <end position="223"/>
    </location>
</feature>
<dbReference type="PANTHER" id="PTHR28629">
    <property type="entry name" value="TRIOKINASE/FMN CYCLASE"/>
    <property type="match status" value="1"/>
</dbReference>
<keyword evidence="4" id="KW-1185">Reference proteome</keyword>
<dbReference type="EMBL" id="QAPF01000264">
    <property type="protein sequence ID" value="TEA12311.1"/>
    <property type="molecule type" value="Genomic_DNA"/>
</dbReference>
<dbReference type="PANTHER" id="PTHR28629:SF4">
    <property type="entry name" value="TRIOKINASE_FMN CYCLASE"/>
    <property type="match status" value="1"/>
</dbReference>
<evidence type="ECO:0000256" key="1">
    <source>
        <dbReference type="SAM" id="MobiDB-lite"/>
    </source>
</evidence>
<sequence>MATKHYSPDTTANTLVPRALRALASANAHLKLNEAEGVVAHAHNDLSVMSIMGGWRSGHEPAWSGFVREGLWSAVACGDIFAYSSTKQVLEAMGLAPLDADVTLLINNYDGLSVLSWGSLTDEVQTQLASTWNIKPARTLPGTLKTFLNAQGFSISLVNISATARQSNTAAPELLRLLDRHTTSVSWPNTARPQEADHTKGPSVNVNVRHSAQKAQKNTAATTDMKLDPHLPERAI</sequence>
<comment type="caution">
    <text evidence="3">The sequence shown here is derived from an EMBL/GenBank/DDBJ whole genome shotgun (WGS) entry which is preliminary data.</text>
</comment>
<keyword evidence="3" id="KW-0808">Transferase</keyword>
<dbReference type="AlphaFoldDB" id="A0A4R8T578"/>
<dbReference type="Pfam" id="PF02733">
    <property type="entry name" value="Dak1"/>
    <property type="match status" value="1"/>
</dbReference>
<feature type="compositionally biased region" description="Basic and acidic residues" evidence="1">
    <location>
        <begin position="225"/>
        <end position="236"/>
    </location>
</feature>
<evidence type="ECO:0000313" key="3">
    <source>
        <dbReference type="EMBL" id="TEA12311.1"/>
    </source>
</evidence>
<dbReference type="Proteomes" id="UP000295604">
    <property type="component" value="Unassembled WGS sequence"/>
</dbReference>
<dbReference type="PROSITE" id="PS51481">
    <property type="entry name" value="DHAK"/>
    <property type="match status" value="1"/>
</dbReference>
<reference evidence="3 4" key="1">
    <citation type="submission" date="2018-11" db="EMBL/GenBank/DDBJ databases">
        <title>Genome sequence and assembly of Colletotrichum sidae.</title>
        <authorList>
            <person name="Gan P."/>
            <person name="Shirasu K."/>
        </authorList>
    </citation>
    <scope>NUCLEOTIDE SEQUENCE [LARGE SCALE GENOMIC DNA]</scope>
    <source>
        <strain evidence="3 4">CBS 518.97</strain>
    </source>
</reference>
<dbReference type="Gene3D" id="3.40.50.10440">
    <property type="entry name" value="Dihydroxyacetone kinase, domain 1"/>
    <property type="match status" value="1"/>
</dbReference>
<name>A0A4R8T578_9PEZI</name>
<dbReference type="GO" id="GO:0005829">
    <property type="term" value="C:cytosol"/>
    <property type="evidence" value="ECO:0007669"/>
    <property type="project" value="TreeGrafter"/>
</dbReference>